<feature type="active site" description="Phosphohistidine intermediate" evidence="6">
    <location>
        <position position="465"/>
    </location>
</feature>
<dbReference type="GO" id="GO:0046872">
    <property type="term" value="F:metal ion binding"/>
    <property type="evidence" value="ECO:0007669"/>
    <property type="project" value="UniProtKB-KW"/>
</dbReference>
<dbReference type="CDD" id="cd09165">
    <property type="entry name" value="PLDc_PaPPK1_C1_like"/>
    <property type="match status" value="1"/>
</dbReference>
<reference evidence="13" key="1">
    <citation type="submission" date="2021-04" db="EMBL/GenBank/DDBJ databases">
        <title>A novel Synergistetes isolate from a pyrite-forming mixed culture.</title>
        <authorList>
            <person name="Bunk B."/>
            <person name="Sproer C."/>
            <person name="Spring S."/>
            <person name="Pester M."/>
        </authorList>
    </citation>
    <scope>NUCLEOTIDE SEQUENCE [LARGE SCALE GENOMIC DNA]</scope>
    <source>
        <strain evidence="13">J.5.4.2-T.3.5.2</strain>
    </source>
</reference>
<proteinExistence type="inferred from homology"/>
<dbReference type="GO" id="GO:0009358">
    <property type="term" value="C:polyphosphate kinase complex"/>
    <property type="evidence" value="ECO:0007669"/>
    <property type="project" value="InterPro"/>
</dbReference>
<evidence type="ECO:0000259" key="10">
    <source>
        <dbReference type="Pfam" id="PF13090"/>
    </source>
</evidence>
<comment type="PTM">
    <text evidence="6 7">An intermediate of this reaction is the autophosphorylated ppk in which a phosphate is covalently linked to a histidine residue through a N-P bond.</text>
</comment>
<dbReference type="GO" id="GO:0005524">
    <property type="term" value="F:ATP binding"/>
    <property type="evidence" value="ECO:0007669"/>
    <property type="project" value="UniProtKB-KW"/>
</dbReference>
<dbReference type="InterPro" id="IPR036832">
    <property type="entry name" value="PPK_N_dom_sf"/>
</dbReference>
<protein>
    <recommendedName>
        <fullName evidence="6 7">Polyphosphate kinase</fullName>
        <ecNumber evidence="6 7">2.7.4.1</ecNumber>
    </recommendedName>
    <alternativeName>
        <fullName evidence="6">ATP-polyphosphate phosphotransferase</fullName>
    </alternativeName>
    <alternativeName>
        <fullName evidence="6">Polyphosphoric acid kinase</fullName>
    </alternativeName>
</protein>
<dbReference type="GO" id="GO:0008976">
    <property type="term" value="F:polyphosphate kinase activity"/>
    <property type="evidence" value="ECO:0007669"/>
    <property type="project" value="UniProtKB-UniRule"/>
</dbReference>
<evidence type="ECO:0000259" key="8">
    <source>
        <dbReference type="Pfam" id="PF02503"/>
    </source>
</evidence>
<comment type="catalytic activity">
    <reaction evidence="6 7">
        <text>[phosphate](n) + ATP = [phosphate](n+1) + ADP</text>
        <dbReference type="Rhea" id="RHEA:19573"/>
        <dbReference type="Rhea" id="RHEA-COMP:9859"/>
        <dbReference type="Rhea" id="RHEA-COMP:14280"/>
        <dbReference type="ChEBI" id="CHEBI:16838"/>
        <dbReference type="ChEBI" id="CHEBI:30616"/>
        <dbReference type="ChEBI" id="CHEBI:456216"/>
        <dbReference type="EC" id="2.7.4.1"/>
    </reaction>
</comment>
<keyword evidence="3 6" id="KW-0547">Nucleotide-binding</keyword>
<organism evidence="12 13">
    <name type="scientific">Aminithiophilus ramosus</name>
    <dbReference type="NCBI Taxonomy" id="3029084"/>
    <lineage>
        <taxon>Bacteria</taxon>
        <taxon>Thermotogati</taxon>
        <taxon>Synergistota</taxon>
        <taxon>Synergistia</taxon>
        <taxon>Synergistales</taxon>
        <taxon>Aminithiophilaceae</taxon>
        <taxon>Aminithiophilus</taxon>
    </lineage>
</organism>
<gene>
    <name evidence="12" type="primary">ppk1</name>
    <name evidence="6" type="synonym">ppk</name>
    <name evidence="12" type="ORF">KAR29_05760</name>
</gene>
<evidence type="ECO:0000259" key="9">
    <source>
        <dbReference type="Pfam" id="PF13089"/>
    </source>
</evidence>
<comment type="similarity">
    <text evidence="6 7">Belongs to the polyphosphate kinase 1 (PPK1) family.</text>
</comment>
<dbReference type="Gene3D" id="3.30.870.10">
    <property type="entry name" value="Endonuclease Chain A"/>
    <property type="match status" value="2"/>
</dbReference>
<dbReference type="Pfam" id="PF02503">
    <property type="entry name" value="PP_kinase"/>
    <property type="match status" value="1"/>
</dbReference>
<dbReference type="EC" id="2.7.4.1" evidence="6 7"/>
<dbReference type="Proteomes" id="UP000671879">
    <property type="component" value="Chromosome"/>
</dbReference>
<dbReference type="Gene3D" id="1.20.58.310">
    <property type="entry name" value="Polyphosphate kinase N-terminal domain"/>
    <property type="match status" value="1"/>
</dbReference>
<dbReference type="PANTHER" id="PTHR30218:SF0">
    <property type="entry name" value="POLYPHOSPHATE KINASE"/>
    <property type="match status" value="1"/>
</dbReference>
<dbReference type="GO" id="GO:0006799">
    <property type="term" value="P:polyphosphate biosynthetic process"/>
    <property type="evidence" value="ECO:0007669"/>
    <property type="project" value="UniProtKB-UniRule"/>
</dbReference>
<dbReference type="NCBIfam" id="NF003917">
    <property type="entry name" value="PRK05443.1-1"/>
    <property type="match status" value="1"/>
</dbReference>
<dbReference type="Pfam" id="PF13089">
    <property type="entry name" value="PP_kinase_N"/>
    <property type="match status" value="1"/>
</dbReference>
<dbReference type="KEGG" id="aram:KAR29_05760"/>
<dbReference type="InterPro" id="IPR025198">
    <property type="entry name" value="PPK_N_dom"/>
</dbReference>
<feature type="domain" description="Polyphosphate kinase middle" evidence="8">
    <location>
        <begin position="149"/>
        <end position="335"/>
    </location>
</feature>
<feature type="binding site" evidence="6">
    <location>
        <position position="594"/>
    </location>
    <ligand>
        <name>ATP</name>
        <dbReference type="ChEBI" id="CHEBI:30616"/>
    </ligand>
</feature>
<feature type="binding site" evidence="6">
    <location>
        <position position="498"/>
    </location>
    <ligand>
        <name>ATP</name>
        <dbReference type="ChEBI" id="CHEBI:30616"/>
    </ligand>
</feature>
<comment type="cofactor">
    <cofactor evidence="6">
        <name>Mg(2+)</name>
        <dbReference type="ChEBI" id="CHEBI:18420"/>
    </cofactor>
</comment>
<sequence length="724" mass="81474">MAKIFEGESKGKEPLSPEKGVEKALFRDRALFFNRELSWLAFNSRVLDEALREETPLLERVKFLSIFFANLDEFFMIRVSGLHRQVEMGALVLPPDGMTPVRQLALLRQRLVPLLDRAYGCWREVLLPGLAGRKVRLLEYADVDEGARRLLEGYFRREIFPILTPQAVDPGRPFPLISNLSVNLLVVLDDSAVGKRYVRLKIPRVISRLLPIPFGRGEASPALAERGRARGDFVWLEDIVAANLQSLFPGHRIEGAYPFRVTRNADMELQEDEGSDLLTAVQVGLEQRRFGPSVRLEVTPAMPEAELQFLLSRLELTPFQIYRAPDHLDLASLSRLARLERPDLKDEPFLPLPARSLCGDDPFGAVAEGDILLYHPYDSFVPVVDLIRRAAKDPDVLAIKMTLYRVGPGSPLVEALMEARTMGKQVTALVELKARFDEEHNISWARALEQAGVHVVYGLVGLKTHAKMCLIIRREEEGLRSYVHLGTGNYNHVTTTLYSDFALLSVREELAADVADLFNALTGYSRKKEYRRLLVAPGNMREALVSRIAREAEQHRLQGGGRIVMKMNQLVDRACIEALYEASRAGVPIDLQVRGICCLRPGLAGVSETIRVTSLVGRFLEHARLYYFRNGGDEELFMGSADLMPRNLDRRVEILFPVESPSVRKAIMETVMAAHLDDTKGLSRLLPDGSYERILPSPGEAPFDSQSWMIAHRGAWRQNEGGER</sequence>
<evidence type="ECO:0000256" key="3">
    <source>
        <dbReference type="ARBA" id="ARBA00022741"/>
    </source>
</evidence>
<evidence type="ECO:0000313" key="13">
    <source>
        <dbReference type="Proteomes" id="UP000671879"/>
    </source>
</evidence>
<name>A0A9Q7ARE0_9BACT</name>
<keyword evidence="1 6" id="KW-0597">Phosphoprotein</keyword>
<dbReference type="PANTHER" id="PTHR30218">
    <property type="entry name" value="POLYPHOSPHATE KINASE"/>
    <property type="match status" value="1"/>
</dbReference>
<dbReference type="InterPro" id="IPR041108">
    <property type="entry name" value="PP_kinase_C_1"/>
</dbReference>
<evidence type="ECO:0000256" key="7">
    <source>
        <dbReference type="RuleBase" id="RU003800"/>
    </source>
</evidence>
<feature type="domain" description="Polyphosphate kinase N-terminal" evidence="9">
    <location>
        <begin position="32"/>
        <end position="137"/>
    </location>
</feature>
<accession>A0A9Q7ARE0</accession>
<evidence type="ECO:0000256" key="1">
    <source>
        <dbReference type="ARBA" id="ARBA00022553"/>
    </source>
</evidence>
<dbReference type="Pfam" id="PF17941">
    <property type="entry name" value="PP_kinase_C_1"/>
    <property type="match status" value="1"/>
</dbReference>
<feature type="binding site" evidence="6">
    <location>
        <position position="435"/>
    </location>
    <ligand>
        <name>Mg(2+)</name>
        <dbReference type="ChEBI" id="CHEBI:18420"/>
    </ligand>
</feature>
<dbReference type="InterPro" id="IPR024953">
    <property type="entry name" value="PP_kinase_middle"/>
</dbReference>
<dbReference type="PIRSF" id="PIRSF015589">
    <property type="entry name" value="PP_kinase"/>
    <property type="match status" value="1"/>
</dbReference>
<feature type="domain" description="Polyphosphate kinase C-terminal" evidence="11">
    <location>
        <begin position="363"/>
        <end position="526"/>
    </location>
</feature>
<dbReference type="EMBL" id="CP072943">
    <property type="protein sequence ID" value="QTX33377.1"/>
    <property type="molecule type" value="Genomic_DNA"/>
</dbReference>
<keyword evidence="6" id="KW-0479">Metal-binding</keyword>
<feature type="binding site" evidence="6">
    <location>
        <position position="622"/>
    </location>
    <ligand>
        <name>ATP</name>
        <dbReference type="ChEBI" id="CHEBI:30616"/>
    </ligand>
</feature>
<dbReference type="NCBIfam" id="TIGR03705">
    <property type="entry name" value="poly_P_kin"/>
    <property type="match status" value="1"/>
</dbReference>
<dbReference type="RefSeq" id="WP_274374663.1">
    <property type="nucleotide sequence ID" value="NZ_CP072943.1"/>
</dbReference>
<comment type="function">
    <text evidence="6 7">Catalyzes the reversible transfer of the terminal phosphate of ATP to form a long-chain polyphosphate (polyP).</text>
</comment>
<dbReference type="AlphaFoldDB" id="A0A9Q7ARE0"/>
<keyword evidence="6" id="KW-0460">Magnesium</keyword>
<dbReference type="InterPro" id="IPR025200">
    <property type="entry name" value="PPK_C_dom2"/>
</dbReference>
<keyword evidence="4 6" id="KW-0418">Kinase</keyword>
<feature type="binding site" evidence="6">
    <location>
        <position position="405"/>
    </location>
    <ligand>
        <name>Mg(2+)</name>
        <dbReference type="ChEBI" id="CHEBI:18420"/>
    </ligand>
</feature>
<keyword evidence="5 6" id="KW-0067">ATP-binding</keyword>
<dbReference type="NCBIfam" id="NF003918">
    <property type="entry name" value="PRK05443.1-2"/>
    <property type="match status" value="1"/>
</dbReference>
<evidence type="ECO:0000313" key="12">
    <source>
        <dbReference type="EMBL" id="QTX33377.1"/>
    </source>
</evidence>
<dbReference type="SUPFAM" id="SSF56024">
    <property type="entry name" value="Phospholipase D/nuclease"/>
    <property type="match status" value="2"/>
</dbReference>
<feature type="binding site" evidence="6">
    <location>
        <position position="70"/>
    </location>
    <ligand>
        <name>ATP</name>
        <dbReference type="ChEBI" id="CHEBI:30616"/>
    </ligand>
</feature>
<feature type="domain" description="Polyphosphate kinase C-terminal" evidence="10">
    <location>
        <begin position="533"/>
        <end position="706"/>
    </location>
</feature>
<dbReference type="NCBIfam" id="NF003921">
    <property type="entry name" value="PRK05443.2-2"/>
    <property type="match status" value="1"/>
</dbReference>
<dbReference type="SUPFAM" id="SSF140356">
    <property type="entry name" value="PPK N-terminal domain-like"/>
    <property type="match status" value="1"/>
</dbReference>
<evidence type="ECO:0000259" key="11">
    <source>
        <dbReference type="Pfam" id="PF17941"/>
    </source>
</evidence>
<dbReference type="HAMAP" id="MF_00347">
    <property type="entry name" value="Polyphosphate_kinase"/>
    <property type="match status" value="1"/>
</dbReference>
<dbReference type="Gene3D" id="3.30.1840.10">
    <property type="entry name" value="Polyphosphate kinase middle domain"/>
    <property type="match status" value="1"/>
</dbReference>
<evidence type="ECO:0000256" key="4">
    <source>
        <dbReference type="ARBA" id="ARBA00022777"/>
    </source>
</evidence>
<dbReference type="InterPro" id="IPR036830">
    <property type="entry name" value="PP_kinase_middle_dom_sf"/>
</dbReference>
<dbReference type="InterPro" id="IPR003414">
    <property type="entry name" value="PP_kinase"/>
</dbReference>
<evidence type="ECO:0000256" key="6">
    <source>
        <dbReference type="HAMAP-Rule" id="MF_00347"/>
    </source>
</evidence>
<keyword evidence="2 6" id="KW-0808">Transferase</keyword>
<evidence type="ECO:0000256" key="5">
    <source>
        <dbReference type="ARBA" id="ARBA00022840"/>
    </source>
</evidence>
<dbReference type="CDD" id="cd09168">
    <property type="entry name" value="PLDc_PaPPK1_C2_like"/>
    <property type="match status" value="1"/>
</dbReference>
<dbReference type="Pfam" id="PF13090">
    <property type="entry name" value="PP_kinase_C"/>
    <property type="match status" value="1"/>
</dbReference>
<evidence type="ECO:0000256" key="2">
    <source>
        <dbReference type="ARBA" id="ARBA00022679"/>
    </source>
</evidence>
<keyword evidence="13" id="KW-1185">Reference proteome</keyword>
<dbReference type="SUPFAM" id="SSF143724">
    <property type="entry name" value="PHP14-like"/>
    <property type="match status" value="1"/>
</dbReference>